<evidence type="ECO:0000256" key="7">
    <source>
        <dbReference type="ARBA" id="ARBA00023065"/>
    </source>
</evidence>
<dbReference type="Pfam" id="PF13609">
    <property type="entry name" value="Porin_4"/>
    <property type="match status" value="1"/>
</dbReference>
<feature type="signal peptide" evidence="11">
    <location>
        <begin position="1"/>
        <end position="19"/>
    </location>
</feature>
<evidence type="ECO:0000256" key="3">
    <source>
        <dbReference type="ARBA" id="ARBA00022448"/>
    </source>
</evidence>
<keyword evidence="6 11" id="KW-0732">Signal</keyword>
<evidence type="ECO:0000256" key="8">
    <source>
        <dbReference type="ARBA" id="ARBA00023114"/>
    </source>
</evidence>
<evidence type="ECO:0000256" key="2">
    <source>
        <dbReference type="ARBA" id="ARBA00011233"/>
    </source>
</evidence>
<evidence type="ECO:0000313" key="14">
    <source>
        <dbReference type="Proteomes" id="UP000184339"/>
    </source>
</evidence>
<dbReference type="AlphaFoldDB" id="A0A1M7R7D4"/>
<organism evidence="13 14">
    <name type="scientific">Duganella sacchari</name>
    <dbReference type="NCBI Taxonomy" id="551987"/>
    <lineage>
        <taxon>Bacteria</taxon>
        <taxon>Pseudomonadati</taxon>
        <taxon>Pseudomonadota</taxon>
        <taxon>Betaproteobacteria</taxon>
        <taxon>Burkholderiales</taxon>
        <taxon>Oxalobacteraceae</taxon>
        <taxon>Telluria group</taxon>
        <taxon>Duganella</taxon>
    </lineage>
</organism>
<keyword evidence="10" id="KW-0998">Cell outer membrane</keyword>
<evidence type="ECO:0000259" key="12">
    <source>
        <dbReference type="Pfam" id="PF13609"/>
    </source>
</evidence>
<dbReference type="GO" id="GO:0046930">
    <property type="term" value="C:pore complex"/>
    <property type="evidence" value="ECO:0007669"/>
    <property type="project" value="UniProtKB-KW"/>
</dbReference>
<dbReference type="Gene3D" id="2.40.160.10">
    <property type="entry name" value="Porin"/>
    <property type="match status" value="1"/>
</dbReference>
<feature type="domain" description="Porin" evidence="12">
    <location>
        <begin position="10"/>
        <end position="326"/>
    </location>
</feature>
<dbReference type="InterPro" id="IPR050298">
    <property type="entry name" value="Gram-neg_bact_OMP"/>
</dbReference>
<comment type="subcellular location">
    <subcellularLocation>
        <location evidence="1">Cell outer membrane</location>
        <topology evidence="1">Multi-pass membrane protein</topology>
    </subcellularLocation>
</comment>
<dbReference type="GO" id="GO:0006811">
    <property type="term" value="P:monoatomic ion transport"/>
    <property type="evidence" value="ECO:0007669"/>
    <property type="project" value="UniProtKB-KW"/>
</dbReference>
<keyword evidence="7" id="KW-0406">Ion transport</keyword>
<dbReference type="GO" id="GO:0009279">
    <property type="term" value="C:cell outer membrane"/>
    <property type="evidence" value="ECO:0007669"/>
    <property type="project" value="UniProtKB-SubCell"/>
</dbReference>
<dbReference type="PANTHER" id="PTHR34501:SF9">
    <property type="entry name" value="MAJOR OUTER MEMBRANE PROTEIN P.IA"/>
    <property type="match status" value="1"/>
</dbReference>
<evidence type="ECO:0000313" key="13">
    <source>
        <dbReference type="EMBL" id="SHN42146.1"/>
    </source>
</evidence>
<reference evidence="14" key="1">
    <citation type="submission" date="2016-11" db="EMBL/GenBank/DDBJ databases">
        <authorList>
            <person name="Varghese N."/>
            <person name="Submissions S."/>
        </authorList>
    </citation>
    <scope>NUCLEOTIDE SEQUENCE [LARGE SCALE GENOMIC DNA]</scope>
    <source>
        <strain evidence="14">Sac-22</strain>
    </source>
</reference>
<feature type="chain" id="PRO_5012794208" evidence="11">
    <location>
        <begin position="20"/>
        <end position="357"/>
    </location>
</feature>
<keyword evidence="14" id="KW-1185">Reference proteome</keyword>
<name>A0A1M7R7D4_9BURK</name>
<dbReference type="InterPro" id="IPR033900">
    <property type="entry name" value="Gram_neg_porin_domain"/>
</dbReference>
<dbReference type="Proteomes" id="UP000184339">
    <property type="component" value="Unassembled WGS sequence"/>
</dbReference>
<evidence type="ECO:0000256" key="6">
    <source>
        <dbReference type="ARBA" id="ARBA00022729"/>
    </source>
</evidence>
<dbReference type="GO" id="GO:0015288">
    <property type="term" value="F:porin activity"/>
    <property type="evidence" value="ECO:0007669"/>
    <property type="project" value="UniProtKB-KW"/>
</dbReference>
<evidence type="ECO:0000256" key="10">
    <source>
        <dbReference type="ARBA" id="ARBA00023237"/>
    </source>
</evidence>
<dbReference type="PRINTS" id="PR00184">
    <property type="entry name" value="NEISSPPORIN"/>
</dbReference>
<dbReference type="RefSeq" id="WP_072788528.1">
    <property type="nucleotide sequence ID" value="NZ_FRCX01000013.1"/>
</dbReference>
<keyword evidence="8" id="KW-0626">Porin</keyword>
<gene>
    <name evidence="13" type="ORF">SAMN05192549_113161</name>
</gene>
<dbReference type="EMBL" id="FRCX01000013">
    <property type="protein sequence ID" value="SHN42146.1"/>
    <property type="molecule type" value="Genomic_DNA"/>
</dbReference>
<proteinExistence type="predicted"/>
<keyword evidence="9" id="KW-0472">Membrane</keyword>
<dbReference type="SUPFAM" id="SSF56935">
    <property type="entry name" value="Porins"/>
    <property type="match status" value="1"/>
</dbReference>
<evidence type="ECO:0000256" key="9">
    <source>
        <dbReference type="ARBA" id="ARBA00023136"/>
    </source>
</evidence>
<protein>
    <submittedName>
        <fullName evidence="13">Outer membrane protein (Porin)</fullName>
    </submittedName>
</protein>
<dbReference type="PANTHER" id="PTHR34501">
    <property type="entry name" value="PROTEIN YDDL-RELATED"/>
    <property type="match status" value="1"/>
</dbReference>
<evidence type="ECO:0000256" key="1">
    <source>
        <dbReference type="ARBA" id="ARBA00004571"/>
    </source>
</evidence>
<dbReference type="InterPro" id="IPR002299">
    <property type="entry name" value="Porin_Neis"/>
</dbReference>
<keyword evidence="5" id="KW-0812">Transmembrane</keyword>
<comment type="subunit">
    <text evidence="2">Homotrimer.</text>
</comment>
<sequence>MKRHLSPFAALILSLPAWAASDNVTIYGFLKVDAETVQAAGVRTQRVSNNLSVLGFRGTEDLGGGMQALFQIEMPVAVDTGGGGDFTRNTAVGLRGSFGQVMLGIWESPYRFVSVYAIDPFTAGIFASNGIMGNGFTTAANAIAPASFDRRQKNLLQYFTPEYQGWNARIAISAREEAGGGGNPGMASGLVTYENGPLYLAYGVEQHKDYFTAGTTDIGHKIGAAYSIGNTRLRAAWEYLRYETTVTTHLRRNAMQLAATHTSGRHILRASATKAFNARGNATISVGGIVRPGEDSGAMQYTVGYGYTLSKRSELWTAYTRVRNERNAAYNLSANPIAGLSAGQDPSGLGLGILHKF</sequence>
<keyword evidence="3" id="KW-0813">Transport</keyword>
<evidence type="ECO:0000256" key="11">
    <source>
        <dbReference type="SAM" id="SignalP"/>
    </source>
</evidence>
<dbReference type="OrthoDB" id="5293374at2"/>
<accession>A0A1M7R7D4</accession>
<dbReference type="STRING" id="551987.SAMN05192549_113161"/>
<evidence type="ECO:0000256" key="4">
    <source>
        <dbReference type="ARBA" id="ARBA00022452"/>
    </source>
</evidence>
<evidence type="ECO:0000256" key="5">
    <source>
        <dbReference type="ARBA" id="ARBA00022692"/>
    </source>
</evidence>
<dbReference type="InterPro" id="IPR023614">
    <property type="entry name" value="Porin_dom_sf"/>
</dbReference>
<keyword evidence="4" id="KW-1134">Transmembrane beta strand</keyword>
<dbReference type="CDD" id="cd00342">
    <property type="entry name" value="gram_neg_porins"/>
    <property type="match status" value="1"/>
</dbReference>